<reference evidence="7" key="2">
    <citation type="submission" date="2022-06" db="UniProtKB">
        <authorList>
            <consortium name="EnsemblMetazoa"/>
        </authorList>
    </citation>
    <scope>IDENTIFICATION</scope>
    <source>
        <strain evidence="7">PS312</strain>
    </source>
</reference>
<dbReference type="PANTHER" id="PTHR12995">
    <property type="entry name" value="FI21814P1"/>
    <property type="match status" value="1"/>
</dbReference>
<accession>A0A8R1Z366</accession>
<dbReference type="Pfam" id="PF10271">
    <property type="entry name" value="Tmp39"/>
    <property type="match status" value="1"/>
</dbReference>
<proteinExistence type="inferred from homology"/>
<feature type="transmembrane region" description="Helical" evidence="6">
    <location>
        <begin position="54"/>
        <end position="77"/>
    </location>
</feature>
<comment type="subcellular location">
    <subcellularLocation>
        <location evidence="1">Membrane</location>
        <topology evidence="1">Multi-pass membrane protein</topology>
    </subcellularLocation>
</comment>
<feature type="transmembrane region" description="Helical" evidence="6">
    <location>
        <begin position="365"/>
        <end position="382"/>
    </location>
</feature>
<keyword evidence="5 6" id="KW-0472">Membrane</keyword>
<keyword evidence="8" id="KW-1185">Reference proteome</keyword>
<dbReference type="GO" id="GO:0016020">
    <property type="term" value="C:membrane"/>
    <property type="evidence" value="ECO:0000318"/>
    <property type="project" value="GO_Central"/>
</dbReference>
<evidence type="ECO:0000256" key="2">
    <source>
        <dbReference type="ARBA" id="ARBA00010737"/>
    </source>
</evidence>
<comment type="similarity">
    <text evidence="2">Belongs to the TMEM39 family.</text>
</comment>
<gene>
    <name evidence="7" type="primary">WBGene00304739</name>
</gene>
<evidence type="ECO:0000313" key="8">
    <source>
        <dbReference type="Proteomes" id="UP000005239"/>
    </source>
</evidence>
<organism evidence="7 8">
    <name type="scientific">Pristionchus pacificus</name>
    <name type="common">Parasitic nematode worm</name>
    <dbReference type="NCBI Taxonomy" id="54126"/>
    <lineage>
        <taxon>Eukaryota</taxon>
        <taxon>Metazoa</taxon>
        <taxon>Ecdysozoa</taxon>
        <taxon>Nematoda</taxon>
        <taxon>Chromadorea</taxon>
        <taxon>Rhabditida</taxon>
        <taxon>Rhabditina</taxon>
        <taxon>Diplogasteromorpha</taxon>
        <taxon>Diplogasteroidea</taxon>
        <taxon>Neodiplogasteridae</taxon>
        <taxon>Pristionchus</taxon>
    </lineage>
</organism>
<name>A0A8R1Z366_PRIPA</name>
<dbReference type="AlphaFoldDB" id="A0A8R1Z366"/>
<feature type="transmembrane region" description="Helical" evidence="6">
    <location>
        <begin position="83"/>
        <end position="102"/>
    </location>
</feature>
<dbReference type="EnsemblMetazoa" id="PPA46960.1">
    <property type="protein sequence ID" value="PPA46960.1"/>
    <property type="gene ID" value="WBGene00304739"/>
</dbReference>
<dbReference type="InterPro" id="IPR019397">
    <property type="entry name" value="Uncharacterised_TMEM39"/>
</dbReference>
<keyword evidence="3 6" id="KW-0812">Transmembrane</keyword>
<evidence type="ECO:0000256" key="4">
    <source>
        <dbReference type="ARBA" id="ARBA00022989"/>
    </source>
</evidence>
<feature type="transmembrane region" description="Helical" evidence="6">
    <location>
        <begin position="340"/>
        <end position="359"/>
    </location>
</feature>
<feature type="transmembrane region" description="Helical" evidence="6">
    <location>
        <begin position="176"/>
        <end position="195"/>
    </location>
</feature>
<evidence type="ECO:0000313" key="7">
    <source>
        <dbReference type="EnsemblMetazoa" id="PPA46960.1"/>
    </source>
</evidence>
<evidence type="ECO:0000256" key="6">
    <source>
        <dbReference type="SAM" id="Phobius"/>
    </source>
</evidence>
<evidence type="ECO:0000256" key="3">
    <source>
        <dbReference type="ARBA" id="ARBA00022692"/>
    </source>
</evidence>
<reference evidence="8" key="1">
    <citation type="journal article" date="2008" name="Nat. Genet.">
        <title>The Pristionchus pacificus genome provides a unique perspective on nematode lifestyle and parasitism.</title>
        <authorList>
            <person name="Dieterich C."/>
            <person name="Clifton S.W."/>
            <person name="Schuster L.N."/>
            <person name="Chinwalla A."/>
            <person name="Delehaunty K."/>
            <person name="Dinkelacker I."/>
            <person name="Fulton L."/>
            <person name="Fulton R."/>
            <person name="Godfrey J."/>
            <person name="Minx P."/>
            <person name="Mitreva M."/>
            <person name="Roeseler W."/>
            <person name="Tian H."/>
            <person name="Witte H."/>
            <person name="Yang S.P."/>
            <person name="Wilson R.K."/>
            <person name="Sommer R.J."/>
        </authorList>
    </citation>
    <scope>NUCLEOTIDE SEQUENCE [LARGE SCALE GENOMIC DNA]</scope>
    <source>
        <strain evidence="8">PS312</strain>
    </source>
</reference>
<feature type="transmembrane region" description="Helical" evidence="6">
    <location>
        <begin position="215"/>
        <end position="234"/>
    </location>
</feature>
<sequence>MCWLTSRIESHEMLLEYGKLINVFQFDPSYFQISYIFNNICEGKSNKFRQALNLIQYGIVKVPMTTMILTSFLFSFTRIIREFPSSAVIYFFFPPLAYLSLFHRQIHERVVKLWKKTMEVIRNEAIPSEILDVLMEDDDGWLELDAVAHMCSGNSSQVRKEVDVLLIDFFLRIRRCIFAGISTAFLSIFLPLAFVPYKTSVGLPQQVLVNDMWQLQMGIIVGCTAFTHYITYLFPLHYLDFMYRSAIHLGRWVEEVPPATATITTNISKKIPVVLHTIHHPAIMWSPHAPPYPEATIVEVEGGRRFKALPTSNKLRSVSAQPDNAYHYYFAYWCSNPLSLINFLCLFELALIFIQFWLLVLTLEWQHILSLVFLMFANYLLLGKLFKDRVILQRVYEPSKEDLALVHQMETLKRTHSNPYFK</sequence>
<evidence type="ECO:0000256" key="1">
    <source>
        <dbReference type="ARBA" id="ARBA00004141"/>
    </source>
</evidence>
<keyword evidence="4 6" id="KW-1133">Transmembrane helix</keyword>
<dbReference type="OrthoDB" id="5862608at2759"/>
<dbReference type="PANTHER" id="PTHR12995:SF4">
    <property type="entry name" value="FI21814P1"/>
    <property type="match status" value="1"/>
</dbReference>
<evidence type="ECO:0000256" key="5">
    <source>
        <dbReference type="ARBA" id="ARBA00023136"/>
    </source>
</evidence>
<protein>
    <submittedName>
        <fullName evidence="7">Uncharacterized protein</fullName>
    </submittedName>
</protein>
<dbReference type="Proteomes" id="UP000005239">
    <property type="component" value="Unassembled WGS sequence"/>
</dbReference>